<sequence>MFKLYPKLAVHNLKSSYRVTVPYLLSGSGIIMMYYMLFALTMGTAGSNFYGVTSSAMALELGTYVIAIFGAIFLFYTNSFLMKRRKKELGLYNILGMEKRHIAGVLLTETVLTAAVCLLLGLGFGIIFSKIFFLILENLLGMPGVIPFLIPLSGIRNTVILFACIFLATALYNILQVRLSKPIELLHGGEIGEKEPRAHWLLAIIGAVLLGAGYYLALTIEDPVAALAMFFVAVILVILGTYLLFMVGITAMLKLLKKNKGFYYKTRHFTTVSGMLYRMKQNAAGLASICILFTCLLVTVSTTFSLYTGIDDMIGTRCARDINLGFTGVKEEEFDSVKARAQEISAAHGVQTEDVLEYRAWNMGAIRQGDGFEFRNETSQGTIYAYITVFDLDDYNAFAGTNYTLDSGRVLLSDPDGTFDSETIGLFGKTYQVEEIEMPHVNSEYAAYIGIEKYGLVISDPELIVDGRIRNPGEGISSDKPWVDPEYTFDFDLSGHDPETIEAVYDELLDWVVNEKWNWATTEELNASGLSYSFNNRIQEREDATGLFGGLFFLGLFMGAMFLMGTVLIIYYKQVSEGYEDAKRFDIMQKVGMSHQEVKRSIHSQVLMVFFLPLLMAIVHLCFAFPMLQKILMLMMMTNLDLILLSMAGCVLVFSVFYLVIYLLTARTYYKIVESAN</sequence>
<evidence type="ECO:0000259" key="7">
    <source>
        <dbReference type="Pfam" id="PF02687"/>
    </source>
</evidence>
<dbReference type="KEGG" id="amur:ADH66_14805"/>
<keyword evidence="3 6" id="KW-0812">Transmembrane</keyword>
<dbReference type="InterPro" id="IPR003838">
    <property type="entry name" value="ABC3_permease_C"/>
</dbReference>
<dbReference type="GO" id="GO:0055085">
    <property type="term" value="P:transmembrane transport"/>
    <property type="evidence" value="ECO:0007669"/>
    <property type="project" value="UniProtKB-UniRule"/>
</dbReference>
<dbReference type="InterPro" id="IPR052536">
    <property type="entry name" value="ABC-4_Integral_Memb_Prot"/>
</dbReference>
<dbReference type="PIRSF" id="PIRSF018968">
    <property type="entry name" value="ABC_permease_BceB"/>
    <property type="match status" value="1"/>
</dbReference>
<evidence type="ECO:0000313" key="10">
    <source>
        <dbReference type="Proteomes" id="UP000196710"/>
    </source>
</evidence>
<feature type="transmembrane region" description="Helical" evidence="6">
    <location>
        <begin position="102"/>
        <end position="135"/>
    </location>
</feature>
<keyword evidence="10" id="KW-1185">Reference proteome</keyword>
<dbReference type="Pfam" id="PF02687">
    <property type="entry name" value="FtsX"/>
    <property type="match status" value="1"/>
</dbReference>
<keyword evidence="2 6" id="KW-1003">Cell membrane</keyword>
<evidence type="ECO:0000313" key="11">
    <source>
        <dbReference type="Proteomes" id="UP000596035"/>
    </source>
</evidence>
<evidence type="ECO:0000313" key="9">
    <source>
        <dbReference type="EMBL" id="QQR31079.1"/>
    </source>
</evidence>
<dbReference type="InterPro" id="IPR027022">
    <property type="entry name" value="ABC_permease_BceB-typ"/>
</dbReference>
<proteinExistence type="inferred from homology"/>
<feature type="transmembrane region" description="Helical" evidence="6">
    <location>
        <begin position="547"/>
        <end position="572"/>
    </location>
</feature>
<evidence type="ECO:0000256" key="6">
    <source>
        <dbReference type="PIRNR" id="PIRNR018968"/>
    </source>
</evidence>
<evidence type="ECO:0000256" key="4">
    <source>
        <dbReference type="ARBA" id="ARBA00022989"/>
    </source>
</evidence>
<keyword evidence="4 6" id="KW-1133">Transmembrane helix</keyword>
<feature type="transmembrane region" description="Helical" evidence="6">
    <location>
        <begin position="61"/>
        <end position="81"/>
    </location>
</feature>
<dbReference type="Proteomes" id="UP000196710">
    <property type="component" value="Chromosome"/>
</dbReference>
<dbReference type="AlphaFoldDB" id="A0A1Z2XTP1"/>
<dbReference type="EMBL" id="CP021422">
    <property type="protein sequence ID" value="ASB41812.1"/>
    <property type="molecule type" value="Genomic_DNA"/>
</dbReference>
<feature type="transmembrane region" description="Helical" evidence="6">
    <location>
        <begin position="283"/>
        <end position="307"/>
    </location>
</feature>
<name>A0A1Z2XTP1_9FIRM</name>
<feature type="transmembrane region" description="Helical" evidence="6">
    <location>
        <begin position="224"/>
        <end position="253"/>
    </location>
</feature>
<feature type="transmembrane region" description="Helical" evidence="6">
    <location>
        <begin position="640"/>
        <end position="664"/>
    </location>
</feature>
<feature type="transmembrane region" description="Helical" evidence="6">
    <location>
        <begin position="21"/>
        <end position="41"/>
    </location>
</feature>
<dbReference type="Proteomes" id="UP000596035">
    <property type="component" value="Chromosome"/>
</dbReference>
<gene>
    <name evidence="8" type="ORF">ADH66_14805</name>
    <name evidence="9" type="ORF">I5Q82_05185</name>
</gene>
<accession>A0A1Z2XTP1</accession>
<dbReference type="EMBL" id="CP065321">
    <property type="protein sequence ID" value="QQR31079.1"/>
    <property type="molecule type" value="Genomic_DNA"/>
</dbReference>
<protein>
    <submittedName>
        <fullName evidence="9">ABC transporter permease</fullName>
    </submittedName>
</protein>
<comment type="subcellular location">
    <subcellularLocation>
        <location evidence="1 6">Cell membrane</location>
        <topology evidence="1 6">Multi-pass membrane protein</topology>
    </subcellularLocation>
</comment>
<comment type="similarity">
    <text evidence="6">Belongs to the ABC-4 integral membrane protein family.</text>
</comment>
<dbReference type="RefSeq" id="WP_066539185.1">
    <property type="nucleotide sequence ID" value="NZ_CP021422.1"/>
</dbReference>
<dbReference type="PANTHER" id="PTHR46795">
    <property type="entry name" value="ABC TRANSPORTER PERMEASE-RELATED-RELATED"/>
    <property type="match status" value="1"/>
</dbReference>
<dbReference type="GO" id="GO:0005886">
    <property type="term" value="C:plasma membrane"/>
    <property type="evidence" value="ECO:0007669"/>
    <property type="project" value="UniProtKB-SubCell"/>
</dbReference>
<feature type="transmembrane region" description="Helical" evidence="6">
    <location>
        <begin position="155"/>
        <end position="177"/>
    </location>
</feature>
<feature type="domain" description="ABC3 transporter permease C-terminal" evidence="7">
    <location>
        <begin position="64"/>
        <end position="177"/>
    </location>
</feature>
<evidence type="ECO:0000256" key="3">
    <source>
        <dbReference type="ARBA" id="ARBA00022692"/>
    </source>
</evidence>
<feature type="transmembrane region" description="Helical" evidence="6">
    <location>
        <begin position="606"/>
        <end position="628"/>
    </location>
</feature>
<reference evidence="10" key="2">
    <citation type="submission" date="2017-05" db="EMBL/GenBank/DDBJ databases">
        <title>Improved OligoMM genomes.</title>
        <authorList>
            <person name="Garzetti D."/>
        </authorList>
    </citation>
    <scope>NUCLEOTIDE SEQUENCE [LARGE SCALE GENOMIC DNA]</scope>
    <source>
        <strain evidence="10">KB18</strain>
    </source>
</reference>
<dbReference type="PANTHER" id="PTHR46795:SF3">
    <property type="entry name" value="ABC TRANSPORTER PERMEASE"/>
    <property type="match status" value="1"/>
</dbReference>
<keyword evidence="5 6" id="KW-0472">Membrane</keyword>
<feature type="transmembrane region" description="Helical" evidence="6">
    <location>
        <begin position="198"/>
        <end position="218"/>
    </location>
</feature>
<organism evidence="9 11">
    <name type="scientific">Acutalibacter muris</name>
    <dbReference type="NCBI Taxonomy" id="1796620"/>
    <lineage>
        <taxon>Bacteria</taxon>
        <taxon>Bacillati</taxon>
        <taxon>Bacillota</taxon>
        <taxon>Clostridia</taxon>
        <taxon>Eubacteriales</taxon>
        <taxon>Acutalibacteraceae</taxon>
        <taxon>Acutalibacter</taxon>
    </lineage>
</organism>
<evidence type="ECO:0000256" key="1">
    <source>
        <dbReference type="ARBA" id="ARBA00004651"/>
    </source>
</evidence>
<evidence type="ECO:0000256" key="2">
    <source>
        <dbReference type="ARBA" id="ARBA00022475"/>
    </source>
</evidence>
<reference evidence="8" key="1">
    <citation type="journal article" date="2017" name="Genome Announc.">
        <title>High-Quality Whole-Genome Sequences of the Oligo-Mouse-Microbiota Bacterial Community.</title>
        <authorList>
            <person name="Garzetti D."/>
            <person name="Brugiroux S."/>
            <person name="Bunk B."/>
            <person name="Pukall R."/>
            <person name="McCoy K.D."/>
            <person name="Macpherson A.J."/>
            <person name="Stecher B."/>
        </authorList>
    </citation>
    <scope>NUCLEOTIDE SEQUENCE</scope>
    <source>
        <strain evidence="8">KB18</strain>
    </source>
</reference>
<reference evidence="9 11" key="3">
    <citation type="submission" date="2020-11" db="EMBL/GenBank/DDBJ databases">
        <title>Closed and high quality bacterial genomes of the OMM12 community.</title>
        <authorList>
            <person name="Marbouty M."/>
            <person name="Lamy-Besnier Q."/>
            <person name="Debarbieux L."/>
            <person name="Koszul R."/>
        </authorList>
    </citation>
    <scope>NUCLEOTIDE SEQUENCE [LARGE SCALE GENOMIC DNA]</scope>
    <source>
        <strain evidence="9 11">KB18</strain>
    </source>
</reference>
<keyword evidence="6" id="KW-0813">Transport</keyword>
<evidence type="ECO:0000313" key="8">
    <source>
        <dbReference type="EMBL" id="ASB41812.1"/>
    </source>
</evidence>
<evidence type="ECO:0000256" key="5">
    <source>
        <dbReference type="ARBA" id="ARBA00023136"/>
    </source>
</evidence>